<protein>
    <submittedName>
        <fullName evidence="1">Uncharacterized protein</fullName>
    </submittedName>
</protein>
<comment type="caution">
    <text evidence="1">The sequence shown here is derived from an EMBL/GenBank/DDBJ whole genome shotgun (WGS) entry which is preliminary data.</text>
</comment>
<dbReference type="Proteomes" id="UP001499878">
    <property type="component" value="Unassembled WGS sequence"/>
</dbReference>
<keyword evidence="2" id="KW-1185">Reference proteome</keyword>
<gene>
    <name evidence="1" type="ORF">GCM10023323_36310</name>
</gene>
<evidence type="ECO:0000313" key="1">
    <source>
        <dbReference type="EMBL" id="GAA5210090.1"/>
    </source>
</evidence>
<name>A0ABP9T3H6_9ACTN</name>
<reference evidence="2" key="1">
    <citation type="journal article" date="2019" name="Int. J. Syst. Evol. Microbiol.">
        <title>The Global Catalogue of Microorganisms (GCM) 10K type strain sequencing project: providing services to taxonomists for standard genome sequencing and annotation.</title>
        <authorList>
            <consortium name="The Broad Institute Genomics Platform"/>
            <consortium name="The Broad Institute Genome Sequencing Center for Infectious Disease"/>
            <person name="Wu L."/>
            <person name="Ma J."/>
        </authorList>
    </citation>
    <scope>NUCLEOTIDE SEQUENCE [LARGE SCALE GENOMIC DNA]</scope>
    <source>
        <strain evidence="2">JCM 18306</strain>
    </source>
</reference>
<organism evidence="1 2">
    <name type="scientific">Streptomyces thinghirensis</name>
    <dbReference type="NCBI Taxonomy" id="551547"/>
    <lineage>
        <taxon>Bacteria</taxon>
        <taxon>Bacillati</taxon>
        <taxon>Actinomycetota</taxon>
        <taxon>Actinomycetes</taxon>
        <taxon>Kitasatosporales</taxon>
        <taxon>Streptomycetaceae</taxon>
        <taxon>Streptomyces</taxon>
    </lineage>
</organism>
<dbReference type="EMBL" id="BAABJR010000008">
    <property type="protein sequence ID" value="GAA5210090.1"/>
    <property type="molecule type" value="Genomic_DNA"/>
</dbReference>
<accession>A0ABP9T3H6</accession>
<sequence>MVPEGVVVARTRGGHRRGRLRTAKAEVLEEYFTVVADEEVRGRRLIVYERRSRADEVSR</sequence>
<evidence type="ECO:0000313" key="2">
    <source>
        <dbReference type="Proteomes" id="UP001499878"/>
    </source>
</evidence>
<proteinExistence type="predicted"/>